<dbReference type="AlphaFoldDB" id="A0A0D6PBZ8"/>
<keyword evidence="1" id="KW-0732">Signal</keyword>
<keyword evidence="3" id="KW-1185">Reference proteome</keyword>
<evidence type="ECO:0000313" key="2">
    <source>
        <dbReference type="EMBL" id="GAN78389.1"/>
    </source>
</evidence>
<feature type="signal peptide" evidence="1">
    <location>
        <begin position="1"/>
        <end position="22"/>
    </location>
</feature>
<dbReference type="OrthoDB" id="9815514at2"/>
<gene>
    <name evidence="2" type="ORF">Asru_0807_03</name>
</gene>
<dbReference type="EMBL" id="BANB01000805">
    <property type="protein sequence ID" value="GAN78389.1"/>
    <property type="molecule type" value="Genomic_DNA"/>
</dbReference>
<protein>
    <recommendedName>
        <fullName evidence="4">DUF1849 domain-containing protein</fullName>
    </recommendedName>
</protein>
<evidence type="ECO:0000313" key="3">
    <source>
        <dbReference type="Proteomes" id="UP000032680"/>
    </source>
</evidence>
<dbReference type="InterPro" id="IPR015000">
    <property type="entry name" value="EipB-like"/>
</dbReference>
<name>A0A0D6PBZ8_9PROT</name>
<evidence type="ECO:0008006" key="4">
    <source>
        <dbReference type="Google" id="ProtNLM"/>
    </source>
</evidence>
<accession>A0A0D6PBZ8</accession>
<sequence>MSAAAVALVLAATLPGAAPAGAAVLAGHRAVYALTLDTAKSADVVAAKGTMHYEVQDACDGWATNQRLEMTITNRDGQNVQMVSDYVTWESRDGHRFRFHMKQTTDEAVTSQTDGEATTGPNGGEVHYTLPAETVVKLPPGTLLPMAHTAAIIDAAEAGKRFIGLPLFDGTSEKGGQDTFITVVDTKPAGAEGKGWPDLLKLPSVDVHVAFFDRKPDAMMPDYEAGMRYWVNGVGDHMRMDFGTFVMDGLMTEFHLLPKRC</sequence>
<dbReference type="Proteomes" id="UP000032680">
    <property type="component" value="Unassembled WGS sequence"/>
</dbReference>
<proteinExistence type="predicted"/>
<comment type="caution">
    <text evidence="2">The sequence shown here is derived from an EMBL/GenBank/DDBJ whole genome shotgun (WGS) entry which is preliminary data.</text>
</comment>
<organism evidence="2 3">
    <name type="scientific">Acidisphaera rubrifaciens HS-AP3</name>
    <dbReference type="NCBI Taxonomy" id="1231350"/>
    <lineage>
        <taxon>Bacteria</taxon>
        <taxon>Pseudomonadati</taxon>
        <taxon>Pseudomonadota</taxon>
        <taxon>Alphaproteobacteria</taxon>
        <taxon>Acetobacterales</taxon>
        <taxon>Acetobacteraceae</taxon>
        <taxon>Acidisphaera</taxon>
    </lineage>
</organism>
<dbReference type="RefSeq" id="WP_158322972.1">
    <property type="nucleotide sequence ID" value="NZ_BANB01000805.1"/>
</dbReference>
<feature type="chain" id="PRO_5002309863" description="DUF1849 domain-containing protein" evidence="1">
    <location>
        <begin position="23"/>
        <end position="261"/>
    </location>
</feature>
<dbReference type="Pfam" id="PF08904">
    <property type="entry name" value="EipB_like"/>
    <property type="match status" value="1"/>
</dbReference>
<reference evidence="2 3" key="1">
    <citation type="submission" date="2012-11" db="EMBL/GenBank/DDBJ databases">
        <title>Whole genome sequence of Acidisphaera rubrifaciens HS-AP3.</title>
        <authorList>
            <person name="Azuma Y."/>
            <person name="Higashiura N."/>
            <person name="Hirakawa H."/>
            <person name="Matsushita K."/>
        </authorList>
    </citation>
    <scope>NUCLEOTIDE SEQUENCE [LARGE SCALE GENOMIC DNA]</scope>
    <source>
        <strain evidence="2 3">HS-AP3</strain>
    </source>
</reference>
<evidence type="ECO:0000256" key="1">
    <source>
        <dbReference type="SAM" id="SignalP"/>
    </source>
</evidence>